<comment type="caution">
    <text evidence="1">The sequence shown here is derived from an EMBL/GenBank/DDBJ whole genome shotgun (WGS) entry which is preliminary data.</text>
</comment>
<evidence type="ECO:0000313" key="2">
    <source>
        <dbReference type="Proteomes" id="UP000799439"/>
    </source>
</evidence>
<dbReference type="PANTHER" id="PTHR10026">
    <property type="entry name" value="CYCLIN"/>
    <property type="match status" value="1"/>
</dbReference>
<dbReference type="GO" id="GO:0006357">
    <property type="term" value="P:regulation of transcription by RNA polymerase II"/>
    <property type="evidence" value="ECO:0007669"/>
    <property type="project" value="InterPro"/>
</dbReference>
<dbReference type="Gene3D" id="1.10.472.10">
    <property type="entry name" value="Cyclin-like"/>
    <property type="match status" value="2"/>
</dbReference>
<dbReference type="OrthoDB" id="10264655at2759"/>
<dbReference type="Proteomes" id="UP000799439">
    <property type="component" value="Unassembled WGS sequence"/>
</dbReference>
<evidence type="ECO:0008006" key="3">
    <source>
        <dbReference type="Google" id="ProtNLM"/>
    </source>
</evidence>
<proteinExistence type="predicted"/>
<dbReference type="InterPro" id="IPR043198">
    <property type="entry name" value="Cyclin/Ssn8"/>
</dbReference>
<dbReference type="EMBL" id="ML996084">
    <property type="protein sequence ID" value="KAF2153794.1"/>
    <property type="molecule type" value="Genomic_DNA"/>
</dbReference>
<accession>A0A9P4ML37</accession>
<dbReference type="InterPro" id="IPR036915">
    <property type="entry name" value="Cyclin-like_sf"/>
</dbReference>
<reference evidence="1" key="1">
    <citation type="journal article" date="2020" name="Stud. Mycol.">
        <title>101 Dothideomycetes genomes: a test case for predicting lifestyles and emergence of pathogens.</title>
        <authorList>
            <person name="Haridas S."/>
            <person name="Albert R."/>
            <person name="Binder M."/>
            <person name="Bloem J."/>
            <person name="Labutti K."/>
            <person name="Salamov A."/>
            <person name="Andreopoulos B."/>
            <person name="Baker S."/>
            <person name="Barry K."/>
            <person name="Bills G."/>
            <person name="Bluhm B."/>
            <person name="Cannon C."/>
            <person name="Castanera R."/>
            <person name="Culley D."/>
            <person name="Daum C."/>
            <person name="Ezra D."/>
            <person name="Gonzalez J."/>
            <person name="Henrissat B."/>
            <person name="Kuo A."/>
            <person name="Liang C."/>
            <person name="Lipzen A."/>
            <person name="Lutzoni F."/>
            <person name="Magnuson J."/>
            <person name="Mondo S."/>
            <person name="Nolan M."/>
            <person name="Ohm R."/>
            <person name="Pangilinan J."/>
            <person name="Park H.-J."/>
            <person name="Ramirez L."/>
            <person name="Alfaro M."/>
            <person name="Sun H."/>
            <person name="Tritt A."/>
            <person name="Yoshinaga Y."/>
            <person name="Zwiers L.-H."/>
            <person name="Turgeon B."/>
            <person name="Goodwin S."/>
            <person name="Spatafora J."/>
            <person name="Crous P."/>
            <person name="Grigoriev I."/>
        </authorList>
    </citation>
    <scope>NUCLEOTIDE SEQUENCE</scope>
    <source>
        <strain evidence="1">CBS 260.36</strain>
    </source>
</reference>
<protein>
    <recommendedName>
        <fullName evidence="3">Cyclin domain-containing protein</fullName>
    </recommendedName>
</protein>
<dbReference type="AlphaFoldDB" id="A0A9P4ML37"/>
<gene>
    <name evidence="1" type="ORF">K461DRAFT_276839</name>
</gene>
<keyword evidence="2" id="KW-1185">Reference proteome</keyword>
<sequence length="294" mass="32225">MAPAVLVSDLSHLANSSATPDQLARSASQVQGVPSDVEAGVRYYASTVIQAAGILLRLPQPTIAEAIIIFTRFWLGPTGGNLLEFNAQDVAAAALYLVIKPGPYPLNPRQILNAFFYVRSSPAIQQSWQGSAEDAQIPLYSEGSYQVDRAALINAESQILKTLGFQTQVALPHPLCLYYLQTLGILTADEGHELARRAHAHLNSALFSPQLIYLTHQPNSLAVAAIYLAARETEVNLPQEPWWEVFDVDREELGFLVVALTSIDGFVEEQKARYSKHPPPLTAQEIRAEIELQA</sequence>
<organism evidence="1 2">
    <name type="scientific">Myriangium duriaei CBS 260.36</name>
    <dbReference type="NCBI Taxonomy" id="1168546"/>
    <lineage>
        <taxon>Eukaryota</taxon>
        <taxon>Fungi</taxon>
        <taxon>Dikarya</taxon>
        <taxon>Ascomycota</taxon>
        <taxon>Pezizomycotina</taxon>
        <taxon>Dothideomycetes</taxon>
        <taxon>Dothideomycetidae</taxon>
        <taxon>Myriangiales</taxon>
        <taxon>Myriangiaceae</taxon>
        <taxon>Myriangium</taxon>
    </lineage>
</organism>
<name>A0A9P4ML37_9PEZI</name>
<dbReference type="SUPFAM" id="SSF47954">
    <property type="entry name" value="Cyclin-like"/>
    <property type="match status" value="2"/>
</dbReference>
<evidence type="ECO:0000313" key="1">
    <source>
        <dbReference type="EMBL" id="KAF2153794.1"/>
    </source>
</evidence>
<dbReference type="GO" id="GO:0016538">
    <property type="term" value="F:cyclin-dependent protein serine/threonine kinase regulator activity"/>
    <property type="evidence" value="ECO:0007669"/>
    <property type="project" value="InterPro"/>
</dbReference>